<feature type="chain" id="PRO_5014746897" evidence="1">
    <location>
        <begin position="25"/>
        <end position="199"/>
    </location>
</feature>
<proteinExistence type="predicted"/>
<reference evidence="2" key="1">
    <citation type="submission" date="2018-01" db="EMBL/GenBank/DDBJ databases">
        <title>An insight into the sialome of Amazonian anophelines.</title>
        <authorList>
            <person name="Ribeiro J.M."/>
            <person name="Scarpassa V."/>
            <person name="Calvo E."/>
        </authorList>
    </citation>
    <scope>NUCLEOTIDE SEQUENCE</scope>
</reference>
<keyword evidence="1" id="KW-0732">Signal</keyword>
<dbReference type="EMBL" id="GGFL01006891">
    <property type="protein sequence ID" value="MBW71069.1"/>
    <property type="molecule type" value="Transcribed_RNA"/>
</dbReference>
<accession>A0A2M4D0L1</accession>
<evidence type="ECO:0000256" key="1">
    <source>
        <dbReference type="SAM" id="SignalP"/>
    </source>
</evidence>
<name>A0A2M4D0L1_ANODA</name>
<dbReference type="AlphaFoldDB" id="A0A2M4D0L1"/>
<organism evidence="2">
    <name type="scientific">Anopheles darlingi</name>
    <name type="common">Mosquito</name>
    <dbReference type="NCBI Taxonomy" id="43151"/>
    <lineage>
        <taxon>Eukaryota</taxon>
        <taxon>Metazoa</taxon>
        <taxon>Ecdysozoa</taxon>
        <taxon>Arthropoda</taxon>
        <taxon>Hexapoda</taxon>
        <taxon>Insecta</taxon>
        <taxon>Pterygota</taxon>
        <taxon>Neoptera</taxon>
        <taxon>Endopterygota</taxon>
        <taxon>Diptera</taxon>
        <taxon>Nematocera</taxon>
        <taxon>Culicoidea</taxon>
        <taxon>Culicidae</taxon>
        <taxon>Anophelinae</taxon>
        <taxon>Anopheles</taxon>
    </lineage>
</organism>
<protein>
    <submittedName>
        <fullName evidence="2">Putative secreted protein</fullName>
    </submittedName>
</protein>
<feature type="signal peptide" evidence="1">
    <location>
        <begin position="1"/>
        <end position="24"/>
    </location>
</feature>
<evidence type="ECO:0000313" key="2">
    <source>
        <dbReference type="EMBL" id="MBW71069.1"/>
    </source>
</evidence>
<sequence>MHRQTIKLLLHVQLLLQRFRHLWGRWSGNGQGYLDTVVDEPLQGGERTDHDNTWRQSVPHAHEAQLLGDIDSGRSLSLVQLRHNHISRMGNDGTEHTGNVTGSKRHHQLLTLRALVTWLRYDVLVEQLDRLLKAGKLHHRVRDLTTPQGHQTLVESGYTFLTQHFRHRLAHRVSIAWHGLDLHLGSLQRRQSNVGKEFG</sequence>